<protein>
    <recommendedName>
        <fullName evidence="4">Zn(2)-C6 fungal-type domain-containing protein</fullName>
    </recommendedName>
</protein>
<dbReference type="SUPFAM" id="SSF57701">
    <property type="entry name" value="Zn2/Cys6 DNA-binding domain"/>
    <property type="match status" value="1"/>
</dbReference>
<name>A0A484FI40_COLOR</name>
<evidence type="ECO:0000259" key="4">
    <source>
        <dbReference type="PROSITE" id="PS50048"/>
    </source>
</evidence>
<feature type="domain" description="Zn(2)-C6 fungal-type" evidence="4">
    <location>
        <begin position="22"/>
        <end position="51"/>
    </location>
</feature>
<dbReference type="PROSITE" id="PS00463">
    <property type="entry name" value="ZN2_CY6_FUNGAL_1"/>
    <property type="match status" value="1"/>
</dbReference>
<dbReference type="Proteomes" id="UP000014480">
    <property type="component" value="Unassembled WGS sequence"/>
</dbReference>
<dbReference type="GO" id="GO:0006351">
    <property type="term" value="P:DNA-templated transcription"/>
    <property type="evidence" value="ECO:0007669"/>
    <property type="project" value="InterPro"/>
</dbReference>
<keyword evidence="6" id="KW-1185">Reference proteome</keyword>
<dbReference type="GO" id="GO:0008270">
    <property type="term" value="F:zinc ion binding"/>
    <property type="evidence" value="ECO:0007669"/>
    <property type="project" value="InterPro"/>
</dbReference>
<accession>A0A484FI40</accession>
<dbReference type="SMART" id="SM00906">
    <property type="entry name" value="Fungal_trans"/>
    <property type="match status" value="1"/>
</dbReference>
<dbReference type="PANTHER" id="PTHR46910:SF5">
    <property type="entry name" value="ZN(II)2CYS6 TRANSCRIPTION FACTOR (EUROFUNG)"/>
    <property type="match status" value="1"/>
</dbReference>
<keyword evidence="2" id="KW-0539">Nucleus</keyword>
<dbReference type="GO" id="GO:0000981">
    <property type="term" value="F:DNA-binding transcription factor activity, RNA polymerase II-specific"/>
    <property type="evidence" value="ECO:0007669"/>
    <property type="project" value="InterPro"/>
</dbReference>
<dbReference type="CDD" id="cd00067">
    <property type="entry name" value="GAL4"/>
    <property type="match status" value="1"/>
</dbReference>
<dbReference type="PANTHER" id="PTHR46910">
    <property type="entry name" value="TRANSCRIPTION FACTOR PDR1"/>
    <property type="match status" value="1"/>
</dbReference>
<evidence type="ECO:0000256" key="3">
    <source>
        <dbReference type="SAM" id="MobiDB-lite"/>
    </source>
</evidence>
<organism evidence="5 6">
    <name type="scientific">Colletotrichum orbiculare (strain 104-T / ATCC 96160 / CBS 514.97 / LARS 414 / MAFF 240422)</name>
    <name type="common">Cucumber anthracnose fungus</name>
    <name type="synonym">Colletotrichum lagenarium</name>
    <dbReference type="NCBI Taxonomy" id="1213857"/>
    <lineage>
        <taxon>Eukaryota</taxon>
        <taxon>Fungi</taxon>
        <taxon>Dikarya</taxon>
        <taxon>Ascomycota</taxon>
        <taxon>Pezizomycotina</taxon>
        <taxon>Sordariomycetes</taxon>
        <taxon>Hypocreomycetidae</taxon>
        <taxon>Glomerellales</taxon>
        <taxon>Glomerellaceae</taxon>
        <taxon>Colletotrichum</taxon>
        <taxon>Colletotrichum orbiculare species complex</taxon>
    </lineage>
</organism>
<feature type="compositionally biased region" description="Polar residues" evidence="3">
    <location>
        <begin position="90"/>
        <end position="103"/>
    </location>
</feature>
<dbReference type="InterPro" id="IPR001138">
    <property type="entry name" value="Zn2Cys6_DnaBD"/>
</dbReference>
<evidence type="ECO:0000313" key="6">
    <source>
        <dbReference type="Proteomes" id="UP000014480"/>
    </source>
</evidence>
<dbReference type="Pfam" id="PF00172">
    <property type="entry name" value="Zn_clus"/>
    <property type="match status" value="1"/>
</dbReference>
<dbReference type="OrthoDB" id="103819at2759"/>
<dbReference type="CDD" id="cd12148">
    <property type="entry name" value="fungal_TF_MHR"/>
    <property type="match status" value="1"/>
</dbReference>
<dbReference type="SMART" id="SM00066">
    <property type="entry name" value="GAL4"/>
    <property type="match status" value="1"/>
</dbReference>
<dbReference type="STRING" id="1213857.A0A484FI40"/>
<reference evidence="6" key="2">
    <citation type="journal article" date="2019" name="Mol. Plant Microbe Interact.">
        <title>Genome sequence resources for four phytopathogenic fungi from the Colletotrichum orbiculare species complex.</title>
        <authorList>
            <person name="Gan P."/>
            <person name="Tsushima A."/>
            <person name="Narusaka M."/>
            <person name="Narusaka Y."/>
            <person name="Takano Y."/>
            <person name="Kubo Y."/>
            <person name="Shirasu K."/>
        </authorList>
    </citation>
    <scope>GENOME REANNOTATION</scope>
    <source>
        <strain evidence="6">104-T / ATCC 96160 / CBS 514.97 / LARS 414 / MAFF 240422</strain>
    </source>
</reference>
<reference evidence="6" key="1">
    <citation type="journal article" date="2013" name="New Phytol.">
        <title>Comparative genomic and transcriptomic analyses reveal the hemibiotrophic stage shift of Colletotrichum fungi.</title>
        <authorList>
            <person name="Gan P."/>
            <person name="Ikeda K."/>
            <person name="Irieda H."/>
            <person name="Narusaka M."/>
            <person name="O'Connell R.J."/>
            <person name="Narusaka Y."/>
            <person name="Takano Y."/>
            <person name="Kubo Y."/>
            <person name="Shirasu K."/>
        </authorList>
    </citation>
    <scope>NUCLEOTIDE SEQUENCE [LARGE SCALE GENOMIC DNA]</scope>
    <source>
        <strain evidence="6">104-T / ATCC 96160 / CBS 514.97 / LARS 414 / MAFF 240422</strain>
    </source>
</reference>
<evidence type="ECO:0000256" key="2">
    <source>
        <dbReference type="ARBA" id="ARBA00023242"/>
    </source>
</evidence>
<evidence type="ECO:0000313" key="5">
    <source>
        <dbReference type="EMBL" id="TDZ17693.1"/>
    </source>
</evidence>
<dbReference type="InterPro" id="IPR050987">
    <property type="entry name" value="AtrR-like"/>
</dbReference>
<dbReference type="Gene3D" id="4.10.240.10">
    <property type="entry name" value="Zn(2)-C6 fungal-type DNA-binding domain"/>
    <property type="match status" value="1"/>
</dbReference>
<proteinExistence type="predicted"/>
<dbReference type="GO" id="GO:0003677">
    <property type="term" value="F:DNA binding"/>
    <property type="evidence" value="ECO:0007669"/>
    <property type="project" value="InterPro"/>
</dbReference>
<feature type="region of interest" description="Disordered" evidence="3">
    <location>
        <begin position="90"/>
        <end position="135"/>
    </location>
</feature>
<dbReference type="InterPro" id="IPR007219">
    <property type="entry name" value="XnlR_reg_dom"/>
</dbReference>
<dbReference type="InterPro" id="IPR036864">
    <property type="entry name" value="Zn2-C6_fun-type_DNA-bd_sf"/>
</dbReference>
<keyword evidence="1" id="KW-0479">Metal-binding</keyword>
<dbReference type="PROSITE" id="PS50048">
    <property type="entry name" value="ZN2_CY6_FUNGAL_2"/>
    <property type="match status" value="1"/>
</dbReference>
<feature type="compositionally biased region" description="Polar residues" evidence="3">
    <location>
        <begin position="125"/>
        <end position="135"/>
    </location>
</feature>
<sequence length="669" mass="73418">MESRGAESSRRSKARIPISRRSCDPCRLRKIGCDRGTPCNNCIAGRVSCIYSAVASQSATPKQRVLISAQYEQKIDDILAGIDSVKSILQNHSNGPSSSSAQPISDPGPSQIPSLPVHPRERGQSNESQDSTNGWDHSAHVISLLRSVVEDGRANSNRSAPEAAEAISSIEGIVKTLENATSIPCRYLPKTSPHTAGDVAAAMPSLADTLTVIRWAKAREHYFRITRIAQVLPLDTFADVCRRVYFSVEGYSELDFVLANGYLAYIFGEHLAATATETSRHHWTTCRNNLHSAAARLPLLLPTSLESIAALTVCAFDALENAKATAAWTFITAAANLCFAMGFHRRERHPGKADPGLRETRERLFWMVYSLEKGLSLQLDRPSVIRDVDIALDFDPESQPRQVRLARVQGLVYDQLYSASGLAKPDDVRGRDAETIAHQMRRIIQESNAEMEDANRQPFDADADPLRMICIQGAMVCQSSLLALILRAIPPATPSPSGASEECVAVARLTLDIHQQCAASIRSCKTDPEITKKYINWSIINVPFVSFSILFVHAIKTMSTEDLAALDRFTESLRPDDASAACSTHPHRLYQLLCKTARCHIQQQAHTPAASIAGSLSEFLSTSDFHQLGSSLTSVQGLYQDGQESMGLGTWYGDNQQLMTILDQNMMPQ</sequence>
<evidence type="ECO:0000256" key="1">
    <source>
        <dbReference type="ARBA" id="ARBA00022723"/>
    </source>
</evidence>
<gene>
    <name evidence="5" type="ORF">Cob_v009445</name>
</gene>
<dbReference type="Pfam" id="PF04082">
    <property type="entry name" value="Fungal_trans"/>
    <property type="match status" value="1"/>
</dbReference>
<dbReference type="AlphaFoldDB" id="A0A484FI40"/>
<dbReference type="EMBL" id="AMCV02000028">
    <property type="protein sequence ID" value="TDZ17693.1"/>
    <property type="molecule type" value="Genomic_DNA"/>
</dbReference>
<comment type="caution">
    <text evidence="5">The sequence shown here is derived from an EMBL/GenBank/DDBJ whole genome shotgun (WGS) entry which is preliminary data.</text>
</comment>